<dbReference type="Pfam" id="PF25107">
    <property type="entry name" value="VWA7_N"/>
    <property type="match status" value="1"/>
</dbReference>
<keyword evidence="4" id="KW-0325">Glycoprotein</keyword>
<dbReference type="AlphaFoldDB" id="Q4RZQ1"/>
<proteinExistence type="predicted"/>
<dbReference type="PANTHER" id="PTHR14905:SF18">
    <property type="entry name" value="VON WILLEBRAND FACTOR A DOMAIN-CONTAINING 10, TANDEM DUPLICATE 1-RELATED"/>
    <property type="match status" value="1"/>
</dbReference>
<reference evidence="9" key="1">
    <citation type="journal article" date="2004" name="Nature">
        <title>Genome duplication in the teleost fish Tetraodon nigroviridis reveals the early vertebrate proto-karyotype.</title>
        <authorList>
            <person name="Jaillon O."/>
            <person name="Aury J.-M."/>
            <person name="Brunet F."/>
            <person name="Petit J.-L."/>
            <person name="Stange-Thomann N."/>
            <person name="Mauceli E."/>
            <person name="Bouneau L."/>
            <person name="Fischer C."/>
            <person name="Ozouf-Costaz C."/>
            <person name="Bernot A."/>
            <person name="Nicaud S."/>
            <person name="Jaffe D."/>
            <person name="Fisher S."/>
            <person name="Lutfalla G."/>
            <person name="Dossat C."/>
            <person name="Segurens B."/>
            <person name="Dasilva C."/>
            <person name="Salanoubat M."/>
            <person name="Levy M."/>
            <person name="Boudet N."/>
            <person name="Castellano S."/>
            <person name="Anthouard V."/>
            <person name="Jubin C."/>
            <person name="Castelli V."/>
            <person name="Katinka M."/>
            <person name="Vacherie B."/>
            <person name="Biemont C."/>
            <person name="Skalli Z."/>
            <person name="Cattolico L."/>
            <person name="Poulain J."/>
            <person name="De Berardinis V."/>
            <person name="Cruaud C."/>
            <person name="Duprat S."/>
            <person name="Brottier P."/>
            <person name="Coutanceau J.-P."/>
            <person name="Gouzy J."/>
            <person name="Parra G."/>
            <person name="Lardier G."/>
            <person name="Chapple C."/>
            <person name="McKernan K.J."/>
            <person name="McEwan P."/>
            <person name="Bosak S."/>
            <person name="Kellis M."/>
            <person name="Volff J.-N."/>
            <person name="Guigo R."/>
            <person name="Zody M.C."/>
            <person name="Mesirov J."/>
            <person name="Lindblad-Toh K."/>
            <person name="Birren B."/>
            <person name="Nusbaum C."/>
            <person name="Kahn D."/>
            <person name="Robinson-Rechavi M."/>
            <person name="Laudet V."/>
            <person name="Schachter V."/>
            <person name="Quetier F."/>
            <person name="Saurin W."/>
            <person name="Scarpelli C."/>
            <person name="Wincker P."/>
            <person name="Lander E.S."/>
            <person name="Weissenbach J."/>
            <person name="Roest Crollius H."/>
        </authorList>
    </citation>
    <scope>NUCLEOTIDE SEQUENCE [LARGE SCALE GENOMIC DNA]</scope>
</reference>
<dbReference type="InterPro" id="IPR056861">
    <property type="entry name" value="HMCN1-like_VWA"/>
</dbReference>
<feature type="domain" description="VWA7 N-terminal" evidence="8">
    <location>
        <begin position="229"/>
        <end position="291"/>
    </location>
</feature>
<gene>
    <name evidence="9" type="ORF">GSTENG00026379001</name>
</gene>
<evidence type="ECO:0000313" key="9">
    <source>
        <dbReference type="EMBL" id="CAG06131.1"/>
    </source>
</evidence>
<dbReference type="OrthoDB" id="301415at2759"/>
<feature type="domain" description="VWA7 Ig-like" evidence="6">
    <location>
        <begin position="591"/>
        <end position="694"/>
    </location>
</feature>
<evidence type="ECO:0000256" key="2">
    <source>
        <dbReference type="ARBA" id="ARBA00022525"/>
    </source>
</evidence>
<reference evidence="9" key="2">
    <citation type="submission" date="2004-02" db="EMBL/GenBank/DDBJ databases">
        <authorList>
            <consortium name="Genoscope"/>
            <consortium name="Whitehead Institute Centre for Genome Research"/>
        </authorList>
    </citation>
    <scope>NUCLEOTIDE SEQUENCE</scope>
</reference>
<evidence type="ECO:0000259" key="5">
    <source>
        <dbReference type="Pfam" id="PF23560"/>
    </source>
</evidence>
<comment type="subcellular location">
    <subcellularLocation>
        <location evidence="1">Secreted</location>
    </subcellularLocation>
</comment>
<evidence type="ECO:0000256" key="3">
    <source>
        <dbReference type="ARBA" id="ARBA00022729"/>
    </source>
</evidence>
<organism evidence="9">
    <name type="scientific">Tetraodon nigroviridis</name>
    <name type="common">Spotted green pufferfish</name>
    <name type="synonym">Chelonodon nigroviridis</name>
    <dbReference type="NCBI Taxonomy" id="99883"/>
    <lineage>
        <taxon>Eukaryota</taxon>
        <taxon>Metazoa</taxon>
        <taxon>Chordata</taxon>
        <taxon>Craniata</taxon>
        <taxon>Vertebrata</taxon>
        <taxon>Euteleostomi</taxon>
        <taxon>Actinopterygii</taxon>
        <taxon>Neopterygii</taxon>
        <taxon>Teleostei</taxon>
        <taxon>Neoteleostei</taxon>
        <taxon>Acanthomorphata</taxon>
        <taxon>Eupercaria</taxon>
        <taxon>Tetraodontiformes</taxon>
        <taxon>Tetradontoidea</taxon>
        <taxon>Tetraodontidae</taxon>
        <taxon>Tetraodon</taxon>
    </lineage>
</organism>
<dbReference type="InterPro" id="IPR056862">
    <property type="entry name" value="VWA7_N"/>
</dbReference>
<evidence type="ECO:0000256" key="1">
    <source>
        <dbReference type="ARBA" id="ARBA00004613"/>
    </source>
</evidence>
<dbReference type="InterPro" id="IPR056475">
    <property type="entry name" value="GBD_Hemicentin/VWA7"/>
</dbReference>
<evidence type="ECO:0000259" key="7">
    <source>
        <dbReference type="Pfam" id="PF25106"/>
    </source>
</evidence>
<evidence type="ECO:0000259" key="8">
    <source>
        <dbReference type="Pfam" id="PF25107"/>
    </source>
</evidence>
<dbReference type="Pfam" id="PF23560">
    <property type="entry name" value="GBD_Hemicentin"/>
    <property type="match status" value="1"/>
</dbReference>
<dbReference type="InterPro" id="IPR052577">
    <property type="entry name" value="VWA7"/>
</dbReference>
<dbReference type="InterPro" id="IPR057615">
    <property type="entry name" value="Ig_VWA7"/>
</dbReference>
<keyword evidence="3" id="KW-0732">Signal</keyword>
<sequence>MWNASVDLGRAWSTAEQKAAAPAHSYLQRRHSAAIYVFTQCCTLTWEDGRHGNSQVLIPPYEVFRVFDGGGGAGVTYRLESNLNCVYDRGSGSLHPISASPADMWLGLLVLLLPSFLHGFKPLLSSDSITHRVISQRAILRKTAEVCRDIALSAGQVFPLTIDDSLTAGAVEKACSPGTSSSFFSTLKFQVAIESIYFSNGNVDFIFALSAKHHFDDETFQEGRAIITAGKCSHGGFFDRTSRRDPVGGINKDTVKSSHGLRHRQAADLAVLATMDLLEEIRVIVGDRRFLQLMGLSQSSALCFVIDTTGSMSDDIAEAKRVSLDIIDRKRGTKEEPSAYILLALTAAPPSSEIFVFSDAPAKDTYLKSTVQALIETTKSVVNFMITDVTQRASRSLKISSTMQMYYDLAKASGGQAIQVSKSDLSQATEIIEDSSVSALVTVFQVVQDPGRAGEFTFPVDPSLINVTVYITGFPPLTFNLTSPSGVSQSSDQASGPLASFSTAGNLRRLRLHAGSQRGSWKIQVDSVNSYSVKLVDSDVFLVTFPDVPSGEYAVHLKGEDNTTASRSTPNIFQRQASTQIKTSGISLTAQANTTSIEPGASISVLFTVSASASGSGSCAAETLTVKSTNDRNYASSSPGSVTVAAGCGGAANGTVNLTVPANATSGTDVTLTIEAQNAAGTDINYAVLRFLVSAKVAMPTTNHSDITCPLFSWCFCVSR</sequence>
<dbReference type="Pfam" id="PF25106">
    <property type="entry name" value="VWA_4"/>
    <property type="match status" value="1"/>
</dbReference>
<protein>
    <submittedName>
        <fullName evidence="9">(spotted green pufferfish) hypothetical protein</fullName>
    </submittedName>
</protein>
<evidence type="ECO:0000256" key="4">
    <source>
        <dbReference type="ARBA" id="ARBA00023180"/>
    </source>
</evidence>
<keyword evidence="2" id="KW-0964">Secreted</keyword>
<dbReference type="Pfam" id="PF23619">
    <property type="entry name" value="Ig_VWA7"/>
    <property type="match status" value="1"/>
</dbReference>
<dbReference type="GO" id="GO:0005576">
    <property type="term" value="C:extracellular region"/>
    <property type="evidence" value="ECO:0007669"/>
    <property type="project" value="UniProtKB-SubCell"/>
</dbReference>
<dbReference type="KEGG" id="tng:GSTEN00026379G001"/>
<comment type="caution">
    <text evidence="9">The sequence shown here is derived from an EMBL/GenBank/DDBJ whole genome shotgun (WGS) entry which is preliminary data.</text>
</comment>
<name>Q4RZQ1_TETNG</name>
<dbReference type="PANTHER" id="PTHR14905">
    <property type="entry name" value="NG37"/>
    <property type="match status" value="1"/>
</dbReference>
<feature type="domain" description="Hemicentin/VWA7 galactose-binding" evidence="5">
    <location>
        <begin position="441"/>
        <end position="536"/>
    </location>
</feature>
<accession>Q4RZQ1</accession>
<feature type="domain" description="Hemicentin-1-like von Willebrand factor A" evidence="7">
    <location>
        <begin position="341"/>
        <end position="422"/>
    </location>
</feature>
<evidence type="ECO:0000259" key="6">
    <source>
        <dbReference type="Pfam" id="PF23619"/>
    </source>
</evidence>
<dbReference type="EMBL" id="CAAE01014786">
    <property type="protein sequence ID" value="CAG06131.1"/>
    <property type="molecule type" value="Genomic_DNA"/>
</dbReference>